<comment type="caution">
    <text evidence="1">The sequence shown here is derived from an EMBL/GenBank/DDBJ whole genome shotgun (WGS) entry which is preliminary data.</text>
</comment>
<proteinExistence type="predicted"/>
<reference evidence="1" key="3">
    <citation type="submission" date="2023-05" db="EMBL/GenBank/DDBJ databases">
        <authorList>
            <person name="Smith C.H."/>
        </authorList>
    </citation>
    <scope>NUCLEOTIDE SEQUENCE</scope>
    <source>
        <strain evidence="1">CHS0354</strain>
        <tissue evidence="1">Mantle</tissue>
    </source>
</reference>
<protein>
    <submittedName>
        <fullName evidence="1">Uncharacterized protein</fullName>
    </submittedName>
</protein>
<reference evidence="1" key="2">
    <citation type="journal article" date="2021" name="Genome Biol. Evol.">
        <title>Developing a high-quality reference genome for a parasitic bivalve with doubly uniparental inheritance (Bivalvia: Unionida).</title>
        <authorList>
            <person name="Smith C.H."/>
        </authorList>
    </citation>
    <scope>NUCLEOTIDE SEQUENCE</scope>
    <source>
        <strain evidence="1">CHS0354</strain>
        <tissue evidence="1">Mantle</tissue>
    </source>
</reference>
<gene>
    <name evidence="1" type="ORF">CHS0354_034869</name>
</gene>
<sequence length="118" mass="12860">MMRLIGAEERNYKKGATDKTQVMPSEFIYKSYLKPVPLKSSETITLKSPDLKSSTCIEAKSSTSLITISSSACNYSCDKCGSYLDGNPLVKVSIIPEALSELLPLVPAKPQTPNSKKK</sequence>
<evidence type="ECO:0000313" key="1">
    <source>
        <dbReference type="EMBL" id="KAK3586832.1"/>
    </source>
</evidence>
<name>A0AAE0VRV9_9BIVA</name>
<keyword evidence="2" id="KW-1185">Reference proteome</keyword>
<dbReference type="EMBL" id="JAEAOA010002048">
    <property type="protein sequence ID" value="KAK3586832.1"/>
    <property type="molecule type" value="Genomic_DNA"/>
</dbReference>
<reference evidence="1" key="1">
    <citation type="journal article" date="2021" name="Genome Biol. Evol.">
        <title>A High-Quality Reference Genome for a Parasitic Bivalve with Doubly Uniparental Inheritance (Bivalvia: Unionida).</title>
        <authorList>
            <person name="Smith C.H."/>
        </authorList>
    </citation>
    <scope>NUCLEOTIDE SEQUENCE</scope>
    <source>
        <strain evidence="1">CHS0354</strain>
    </source>
</reference>
<evidence type="ECO:0000313" key="2">
    <source>
        <dbReference type="Proteomes" id="UP001195483"/>
    </source>
</evidence>
<dbReference type="Proteomes" id="UP001195483">
    <property type="component" value="Unassembled WGS sequence"/>
</dbReference>
<accession>A0AAE0VRV9</accession>
<dbReference type="AlphaFoldDB" id="A0AAE0VRV9"/>
<organism evidence="1 2">
    <name type="scientific">Potamilus streckersoni</name>
    <dbReference type="NCBI Taxonomy" id="2493646"/>
    <lineage>
        <taxon>Eukaryota</taxon>
        <taxon>Metazoa</taxon>
        <taxon>Spiralia</taxon>
        <taxon>Lophotrochozoa</taxon>
        <taxon>Mollusca</taxon>
        <taxon>Bivalvia</taxon>
        <taxon>Autobranchia</taxon>
        <taxon>Heteroconchia</taxon>
        <taxon>Palaeoheterodonta</taxon>
        <taxon>Unionida</taxon>
        <taxon>Unionoidea</taxon>
        <taxon>Unionidae</taxon>
        <taxon>Ambleminae</taxon>
        <taxon>Lampsilini</taxon>
        <taxon>Potamilus</taxon>
    </lineage>
</organism>